<dbReference type="PANTHER" id="PTHR40278">
    <property type="entry name" value="DNA UTILIZATION PROTEIN HOFN"/>
    <property type="match status" value="1"/>
</dbReference>
<sequence length="154" mass="17729">MLLISLSVLYAFSFLMLSDKVFLARTQTEELRSRVEVLRREEQKLRNVEERVAALEKRLDLLQSLVGAEPDWLRVFEAIGNSLPEDVYLERFRASQGEMRLEGKAFSIFSIAQLISTLSNYEDLFREVDLESLSLEESLYKFTLKAGLVEKSAS</sequence>
<proteinExistence type="predicted"/>
<keyword evidence="3" id="KW-1185">Reference proteome</keyword>
<reference evidence="2 3" key="1">
    <citation type="submission" date="2023-03" db="EMBL/GenBank/DDBJ databases">
        <title>Novel Species.</title>
        <authorList>
            <person name="Ma S."/>
        </authorList>
    </citation>
    <scope>NUCLEOTIDE SEQUENCE [LARGE SCALE GENOMIC DNA]</scope>
    <source>
        <strain evidence="2 3">B11</strain>
    </source>
</reference>
<keyword evidence="1" id="KW-0175">Coiled coil</keyword>
<feature type="coiled-coil region" evidence="1">
    <location>
        <begin position="28"/>
        <end position="65"/>
    </location>
</feature>
<accession>A0ABZ2Y8L2</accession>
<dbReference type="InterPro" id="IPR007813">
    <property type="entry name" value="PilN"/>
</dbReference>
<name>A0ABZ2Y8L2_9BACT</name>
<gene>
    <name evidence="2" type="ORF">QBE54_07030</name>
</gene>
<dbReference type="PANTHER" id="PTHR40278:SF1">
    <property type="entry name" value="DNA UTILIZATION PROTEIN HOFN"/>
    <property type="match status" value="1"/>
</dbReference>
<dbReference type="InterPro" id="IPR052534">
    <property type="entry name" value="Extracell_DNA_Util/SecSys_Comp"/>
</dbReference>
<dbReference type="Pfam" id="PF05137">
    <property type="entry name" value="PilN"/>
    <property type="match status" value="1"/>
</dbReference>
<organism evidence="2 3">
    <name type="scientific">Thermatribacter velox</name>
    <dbReference type="NCBI Taxonomy" id="3039681"/>
    <lineage>
        <taxon>Bacteria</taxon>
        <taxon>Pseudomonadati</taxon>
        <taxon>Atribacterota</taxon>
        <taxon>Atribacteria</taxon>
        <taxon>Atribacterales</taxon>
        <taxon>Thermatribacteraceae</taxon>
        <taxon>Thermatribacter</taxon>
    </lineage>
</organism>
<dbReference type="Proteomes" id="UP001461341">
    <property type="component" value="Chromosome"/>
</dbReference>
<evidence type="ECO:0000256" key="1">
    <source>
        <dbReference type="SAM" id="Coils"/>
    </source>
</evidence>
<protein>
    <submittedName>
        <fullName evidence="2">PilN domain-containing protein</fullName>
    </submittedName>
</protein>
<dbReference type="RefSeq" id="WP_369017493.1">
    <property type="nucleotide sequence ID" value="NZ_CP121689.1"/>
</dbReference>
<evidence type="ECO:0000313" key="3">
    <source>
        <dbReference type="Proteomes" id="UP001461341"/>
    </source>
</evidence>
<dbReference type="EMBL" id="CP121689">
    <property type="protein sequence ID" value="WZL75346.1"/>
    <property type="molecule type" value="Genomic_DNA"/>
</dbReference>
<evidence type="ECO:0000313" key="2">
    <source>
        <dbReference type="EMBL" id="WZL75346.1"/>
    </source>
</evidence>